<name>A0A444X8Z4_ARAHY</name>
<evidence type="ECO:0000313" key="5">
    <source>
        <dbReference type="EMBL" id="RYQ86166.1"/>
    </source>
</evidence>
<dbReference type="AlphaFoldDB" id="A0A444X8Z4"/>
<evidence type="ECO:0000256" key="4">
    <source>
        <dbReference type="SAM" id="Phobius"/>
    </source>
</evidence>
<dbReference type="GO" id="GO:0098542">
    <property type="term" value="P:defense response to other organism"/>
    <property type="evidence" value="ECO:0007669"/>
    <property type="project" value="InterPro"/>
</dbReference>
<keyword evidence="6" id="KW-1185">Reference proteome</keyword>
<comment type="subcellular location">
    <subcellularLocation>
        <location evidence="1">Membrane</location>
    </subcellularLocation>
</comment>
<evidence type="ECO:0000256" key="3">
    <source>
        <dbReference type="SAM" id="MobiDB-lite"/>
    </source>
</evidence>
<feature type="region of interest" description="Disordered" evidence="3">
    <location>
        <begin position="1"/>
        <end position="71"/>
    </location>
</feature>
<evidence type="ECO:0000256" key="2">
    <source>
        <dbReference type="ARBA" id="ARBA00023136"/>
    </source>
</evidence>
<feature type="compositionally biased region" description="Acidic residues" evidence="3">
    <location>
        <begin position="1"/>
        <end position="15"/>
    </location>
</feature>
<evidence type="ECO:0008006" key="7">
    <source>
        <dbReference type="Google" id="ProtNLM"/>
    </source>
</evidence>
<feature type="transmembrane region" description="Helical" evidence="4">
    <location>
        <begin position="136"/>
        <end position="158"/>
    </location>
</feature>
<feature type="compositionally biased region" description="Low complexity" evidence="3">
    <location>
        <begin position="46"/>
        <end position="59"/>
    </location>
</feature>
<reference evidence="5 6" key="1">
    <citation type="submission" date="2019-01" db="EMBL/GenBank/DDBJ databases">
        <title>Sequencing of cultivated peanut Arachis hypogaea provides insights into genome evolution and oil improvement.</title>
        <authorList>
            <person name="Chen X."/>
        </authorList>
    </citation>
    <scope>NUCLEOTIDE SEQUENCE [LARGE SCALE GENOMIC DNA]</scope>
    <source>
        <strain evidence="6">cv. Fuhuasheng</strain>
        <tissue evidence="5">Leaves</tissue>
    </source>
</reference>
<accession>A0A444X8Z4</accession>
<dbReference type="STRING" id="3818.A0A444X8Z4"/>
<evidence type="ECO:0000313" key="6">
    <source>
        <dbReference type="Proteomes" id="UP000289738"/>
    </source>
</evidence>
<gene>
    <name evidence="5" type="ORF">Ahy_B10g105843</name>
</gene>
<proteinExistence type="predicted"/>
<organism evidence="5 6">
    <name type="scientific">Arachis hypogaea</name>
    <name type="common">Peanut</name>
    <dbReference type="NCBI Taxonomy" id="3818"/>
    <lineage>
        <taxon>Eukaryota</taxon>
        <taxon>Viridiplantae</taxon>
        <taxon>Streptophyta</taxon>
        <taxon>Embryophyta</taxon>
        <taxon>Tracheophyta</taxon>
        <taxon>Spermatophyta</taxon>
        <taxon>Magnoliopsida</taxon>
        <taxon>eudicotyledons</taxon>
        <taxon>Gunneridae</taxon>
        <taxon>Pentapetalae</taxon>
        <taxon>rosids</taxon>
        <taxon>fabids</taxon>
        <taxon>Fabales</taxon>
        <taxon>Fabaceae</taxon>
        <taxon>Papilionoideae</taxon>
        <taxon>50 kb inversion clade</taxon>
        <taxon>dalbergioids sensu lato</taxon>
        <taxon>Dalbergieae</taxon>
        <taxon>Pterocarpus clade</taxon>
        <taxon>Arachis</taxon>
    </lineage>
</organism>
<dbReference type="InterPro" id="IPR044839">
    <property type="entry name" value="NDR1-like"/>
</dbReference>
<dbReference type="PANTHER" id="PTHR31234:SF2">
    <property type="entry name" value="OS05G0199100 PROTEIN"/>
    <property type="match status" value="1"/>
</dbReference>
<keyword evidence="4" id="KW-1133">Transmembrane helix</keyword>
<keyword evidence="2 4" id="KW-0472">Membrane</keyword>
<comment type="caution">
    <text evidence="5">The sequence shown here is derived from an EMBL/GenBank/DDBJ whole genome shotgun (WGS) entry which is preliminary data.</text>
</comment>
<evidence type="ECO:0000256" key="1">
    <source>
        <dbReference type="ARBA" id="ARBA00004370"/>
    </source>
</evidence>
<protein>
    <recommendedName>
        <fullName evidence="7">Late embryogenesis abundant protein LEA-2 subgroup domain-containing protein</fullName>
    </recommendedName>
</protein>
<keyword evidence="4" id="KW-0812">Transmembrane</keyword>
<dbReference type="Proteomes" id="UP000289738">
    <property type="component" value="Chromosome B10"/>
</dbReference>
<dbReference type="GO" id="GO:0005886">
    <property type="term" value="C:plasma membrane"/>
    <property type="evidence" value="ECO:0007669"/>
    <property type="project" value="TreeGrafter"/>
</dbReference>
<sequence length="315" mass="34572">MRDGEETWSDDDDQFQDCCYCPGDNELREDVRARLNKSKIKDHRPSTSSSSSSDSGSPRSPHKGGAHPNWGAPPNMPYHNYPPGVAGYPPPPPYPGYPPPYPNEYGHQHHHNNYYGHQPYDYPPNRDAGRSFVRGFILCSCIMFTAFFLVTIVVALAMHPTLPKYQITSMSVDNFGTVNTLTGNWNTTILLENPNDKLTGYFGDFKVVVLHKGKELTGGYAPGLILGRNDKKQFMVTAAAANFGNSPDLDAMGRERASGSVTFDVLITSVTELRSSTVSTSTEVLTAVCDGLKLVFQNNSTTGILGSPVDCEIRL</sequence>
<dbReference type="PANTHER" id="PTHR31234">
    <property type="entry name" value="LATE EMBRYOGENESIS ABUNDANT (LEA) HYDROXYPROLINE-RICH GLYCOPROTEIN FAMILY"/>
    <property type="match status" value="1"/>
</dbReference>
<dbReference type="EMBL" id="SDMP01000020">
    <property type="protein sequence ID" value="RYQ86166.1"/>
    <property type="molecule type" value="Genomic_DNA"/>
</dbReference>